<dbReference type="EMBL" id="CAJNOH010000987">
    <property type="protein sequence ID" value="CAF1159548.1"/>
    <property type="molecule type" value="Genomic_DNA"/>
</dbReference>
<evidence type="ECO:0000313" key="2">
    <source>
        <dbReference type="EMBL" id="CAF1159548.1"/>
    </source>
</evidence>
<dbReference type="Proteomes" id="UP000663870">
    <property type="component" value="Unassembled WGS sequence"/>
</dbReference>
<evidence type="ECO:0000313" key="3">
    <source>
        <dbReference type="EMBL" id="CAF1406579.1"/>
    </source>
</evidence>
<reference evidence="3" key="1">
    <citation type="submission" date="2021-02" db="EMBL/GenBank/DDBJ databases">
        <authorList>
            <person name="Nowell W R."/>
        </authorList>
    </citation>
    <scope>NUCLEOTIDE SEQUENCE</scope>
</reference>
<dbReference type="EMBL" id="CAJNOL010001702">
    <property type="protein sequence ID" value="CAF1406579.1"/>
    <property type="molecule type" value="Genomic_DNA"/>
</dbReference>
<proteinExistence type="predicted"/>
<dbReference type="AlphaFoldDB" id="A0A815L8K5"/>
<keyword evidence="1" id="KW-0472">Membrane</keyword>
<comment type="caution">
    <text evidence="3">The sequence shown here is derived from an EMBL/GenBank/DDBJ whole genome shotgun (WGS) entry which is preliminary data.</text>
</comment>
<keyword evidence="4" id="KW-1185">Reference proteome</keyword>
<accession>A0A815L8K5</accession>
<dbReference type="Proteomes" id="UP000663854">
    <property type="component" value="Unassembled WGS sequence"/>
</dbReference>
<evidence type="ECO:0000256" key="1">
    <source>
        <dbReference type="SAM" id="Phobius"/>
    </source>
</evidence>
<gene>
    <name evidence="3" type="ORF">JXQ802_LOCUS35018</name>
    <name evidence="2" type="ORF">PYM288_LOCUS22666</name>
</gene>
<keyword evidence="1" id="KW-1133">Transmembrane helix</keyword>
<organism evidence="3 4">
    <name type="scientific">Rotaria sordida</name>
    <dbReference type="NCBI Taxonomy" id="392033"/>
    <lineage>
        <taxon>Eukaryota</taxon>
        <taxon>Metazoa</taxon>
        <taxon>Spiralia</taxon>
        <taxon>Gnathifera</taxon>
        <taxon>Rotifera</taxon>
        <taxon>Eurotatoria</taxon>
        <taxon>Bdelloidea</taxon>
        <taxon>Philodinida</taxon>
        <taxon>Philodinidae</taxon>
        <taxon>Rotaria</taxon>
    </lineage>
</organism>
<name>A0A815L8K5_9BILA</name>
<feature type="transmembrane region" description="Helical" evidence="1">
    <location>
        <begin position="68"/>
        <end position="92"/>
    </location>
</feature>
<protein>
    <submittedName>
        <fullName evidence="3">Uncharacterized protein</fullName>
    </submittedName>
</protein>
<evidence type="ECO:0000313" key="4">
    <source>
        <dbReference type="Proteomes" id="UP000663870"/>
    </source>
</evidence>
<keyword evidence="1" id="KW-0812">Transmembrane</keyword>
<sequence length="95" mass="9474">MLDGRRLTLIAAGLLAVSWIFYVAGNAAPSWATVSGASSDTGIGLWNVDTATCSVGLSFVNDIRGTKIGAAGAVTIVGVILNLAGAIAAGLVRTI</sequence>